<evidence type="ECO:0000313" key="5">
    <source>
        <dbReference type="Proteomes" id="UP000504635"/>
    </source>
</evidence>
<dbReference type="OrthoDB" id="75950at2759"/>
<dbReference type="Proteomes" id="UP000504635">
    <property type="component" value="Unplaced"/>
</dbReference>
<feature type="coiled-coil region" evidence="4">
    <location>
        <begin position="94"/>
        <end position="164"/>
    </location>
</feature>
<dbReference type="AlphaFoldDB" id="A0A6J2Y9Z0"/>
<gene>
    <name evidence="6" type="primary">LOC115885320</name>
</gene>
<proteinExistence type="predicted"/>
<accession>A0A6J2Y9Z0</accession>
<evidence type="ECO:0000313" key="6">
    <source>
        <dbReference type="RefSeq" id="XP_030760056.1"/>
    </source>
</evidence>
<feature type="coiled-coil region" evidence="4">
    <location>
        <begin position="264"/>
        <end position="490"/>
    </location>
</feature>
<evidence type="ECO:0000256" key="4">
    <source>
        <dbReference type="SAM" id="Coils"/>
    </source>
</evidence>
<organism evidence="5 6">
    <name type="scientific">Sitophilus oryzae</name>
    <name type="common">Rice weevil</name>
    <name type="synonym">Curculio oryzae</name>
    <dbReference type="NCBI Taxonomy" id="7048"/>
    <lineage>
        <taxon>Eukaryota</taxon>
        <taxon>Metazoa</taxon>
        <taxon>Ecdysozoa</taxon>
        <taxon>Arthropoda</taxon>
        <taxon>Hexapoda</taxon>
        <taxon>Insecta</taxon>
        <taxon>Pterygota</taxon>
        <taxon>Neoptera</taxon>
        <taxon>Endopterygota</taxon>
        <taxon>Coleoptera</taxon>
        <taxon>Polyphaga</taxon>
        <taxon>Cucujiformia</taxon>
        <taxon>Curculionidae</taxon>
        <taxon>Dryophthorinae</taxon>
        <taxon>Sitophilus</taxon>
    </lineage>
</organism>
<keyword evidence="3" id="KW-0966">Cell projection</keyword>
<keyword evidence="4" id="KW-0175">Coiled coil</keyword>
<protein>
    <submittedName>
        <fullName evidence="6">Cilia- and flagella-associated protein 53-like</fullName>
    </submittedName>
</protein>
<sequence length="521" mass="62936">MFGGDMVLPKCRGKLRKFPVPADINFPAIQPARYAHIGREPNTDQHVRMHHYKQRKDSFDNLKVEREKSNAASNAFAIKYEKHVQMKRLQRAINDRVNEKMKAYEETVEERRKKLQDLLCKEERQYYYETVDSAQKGSDLKMEEKKQRAEMLKAKREAERLEIVHQKRIEQYRQRCQELRPHLAKKNLMESKYSQLQQMRENEARRESDRELDQMWHELTMKEIEAKKEREVQEMLKRREKETDLLHVWDSQVKQKEMKRIEMNQAAVEERMEMEKVSEQLRREEIEVLDAKRRKRDAAEQLHAQRKKEEDAVDRSFNTLAQLELEREKAAIQDTTAQAKRETALYRKHLKQLEEERKLEEKKLMELLDIHRKQVEAKQAEARCKVVEAKRKLQQDVLMERAEQLKYKKQEAEEQLKHKEAENELLKMAYETNERLQAESDRLEKMATMQYRADLNRQIEYNNVLRLREKEELERQLAEGQREEEKYRKIVQDILMGEIEAGVKHPFRRAMEQTDCYCPKI</sequence>
<dbReference type="RefSeq" id="XP_030760056.1">
    <property type="nucleotide sequence ID" value="XM_030904196.1"/>
</dbReference>
<evidence type="ECO:0000256" key="2">
    <source>
        <dbReference type="ARBA" id="ARBA00023069"/>
    </source>
</evidence>
<keyword evidence="5" id="KW-1185">Reference proteome</keyword>
<evidence type="ECO:0000256" key="1">
    <source>
        <dbReference type="ARBA" id="ARBA00004138"/>
    </source>
</evidence>
<dbReference type="InParanoid" id="A0A6J2Y9Z0"/>
<keyword evidence="2" id="KW-0969">Cilium</keyword>
<dbReference type="InterPro" id="IPR043596">
    <property type="entry name" value="CFAP53/TCHP"/>
</dbReference>
<dbReference type="GeneID" id="115885320"/>
<dbReference type="GO" id="GO:0005929">
    <property type="term" value="C:cilium"/>
    <property type="evidence" value="ECO:0007669"/>
    <property type="project" value="UniProtKB-SubCell"/>
</dbReference>
<dbReference type="PANTHER" id="PTHR31183">
    <property type="entry name" value="TRICHOPLEIN KERATIN FILAMENT-BINDING PROTEIN FAMILY MEMBER"/>
    <property type="match status" value="1"/>
</dbReference>
<evidence type="ECO:0000256" key="3">
    <source>
        <dbReference type="ARBA" id="ARBA00023273"/>
    </source>
</evidence>
<comment type="subcellular location">
    <subcellularLocation>
        <location evidence="1">Cell projection</location>
        <location evidence="1">Cilium</location>
    </subcellularLocation>
</comment>
<dbReference type="KEGG" id="soy:115885320"/>
<reference evidence="6" key="1">
    <citation type="submission" date="2025-08" db="UniProtKB">
        <authorList>
            <consortium name="RefSeq"/>
        </authorList>
    </citation>
    <scope>IDENTIFICATION</scope>
    <source>
        <tissue evidence="6">Gonads</tissue>
    </source>
</reference>
<dbReference type="PANTHER" id="PTHR31183:SF1">
    <property type="entry name" value="CILIA- AND FLAGELLA-ASSOCIATED PROTEIN 53"/>
    <property type="match status" value="1"/>
</dbReference>
<name>A0A6J2Y9Z0_SITOR</name>
<dbReference type="FunCoup" id="A0A6J2Y9Z0">
    <property type="interactions" value="10"/>
</dbReference>